<dbReference type="Proteomes" id="UP001321526">
    <property type="component" value="Chromosome"/>
</dbReference>
<name>A0ABY8FKZ9_9GAMM</name>
<evidence type="ECO:0000256" key="5">
    <source>
        <dbReference type="SAM" id="Coils"/>
    </source>
</evidence>
<protein>
    <submittedName>
        <fullName evidence="7">DNA recombination protein RmuC</fullName>
    </submittedName>
</protein>
<feature type="coiled-coil region" evidence="5">
    <location>
        <begin position="32"/>
        <end position="133"/>
    </location>
</feature>
<feature type="compositionally biased region" description="Basic and acidic residues" evidence="6">
    <location>
        <begin position="474"/>
        <end position="495"/>
    </location>
</feature>
<evidence type="ECO:0000256" key="4">
    <source>
        <dbReference type="ARBA" id="ARBA00023172"/>
    </source>
</evidence>
<comment type="function">
    <text evidence="1">Involved in DNA recombination.</text>
</comment>
<evidence type="ECO:0000256" key="1">
    <source>
        <dbReference type="ARBA" id="ARBA00003416"/>
    </source>
</evidence>
<feature type="region of interest" description="Disordered" evidence="6">
    <location>
        <begin position="451"/>
        <end position="541"/>
    </location>
</feature>
<dbReference type="InterPro" id="IPR003798">
    <property type="entry name" value="DNA_recombination_RmuC"/>
</dbReference>
<accession>A0ABY8FKZ9</accession>
<keyword evidence="3 5" id="KW-0175">Coiled coil</keyword>
<sequence length="541" mass="60472">MDTLALAWGLACVLALAGGVALWQWRQASARGAGLGARLREAESQRQRLEQELAQSDAQQDELREREAELKRQLAQRDQQVESLNARLADLRERYGRLETLNEQQQRQHAERLELLEQAKARLAQEFEALAGRIFDERQRAYSAQSRDSLEALLKPFREQVSGFRQRLEEIHGEEVRERTTLKVQIDQLATLNRQITEEAANLTRALKGDKKMQGNWGEVMLESVLERSGLRRDIEYRREVSIEGEQGRQRPDAVIYLPDDKHLIVDAKVSLNAYVRYVNAEEDAEREQALRAHVQAIRAHIDGLAGRDYPRLPGLRSPDFVFLFMPIEPAFAVAFQFDDTLFQDAFSRDIVVVTPTTLLASLRTVASLWNLERQNENARHIAERAGKLLDKFQGFVSSLEDVGRHLGRARGSYDQAMGRLATGQGSLVGQALALEKLGVRMKRALPEHLTREAGADADEVALDRTPRGADASRVGENEENGRAEDAHNKGEHPESGPNVSGPNESGHGKSERAEDGAHTGSGESDAAPGTRIRSEPGRSD</sequence>
<keyword evidence="4" id="KW-0233">DNA recombination</keyword>
<dbReference type="PANTHER" id="PTHR30563">
    <property type="entry name" value="DNA RECOMBINATION PROTEIN RMUC"/>
    <property type="match status" value="1"/>
</dbReference>
<dbReference type="Pfam" id="PF02646">
    <property type="entry name" value="RmuC"/>
    <property type="match status" value="1"/>
</dbReference>
<organism evidence="7 8">
    <name type="scientific">Salinicola endophyticus</name>
    <dbReference type="NCBI Taxonomy" id="1949083"/>
    <lineage>
        <taxon>Bacteria</taxon>
        <taxon>Pseudomonadati</taxon>
        <taxon>Pseudomonadota</taxon>
        <taxon>Gammaproteobacteria</taxon>
        <taxon>Oceanospirillales</taxon>
        <taxon>Halomonadaceae</taxon>
        <taxon>Salinicola</taxon>
    </lineage>
</organism>
<evidence type="ECO:0000313" key="7">
    <source>
        <dbReference type="EMBL" id="WFF43484.1"/>
    </source>
</evidence>
<proteinExistence type="inferred from homology"/>
<comment type="similarity">
    <text evidence="2">Belongs to the RmuC family.</text>
</comment>
<evidence type="ECO:0000256" key="2">
    <source>
        <dbReference type="ARBA" id="ARBA00009840"/>
    </source>
</evidence>
<dbReference type="EMBL" id="CP035631">
    <property type="protein sequence ID" value="WFF43484.1"/>
    <property type="molecule type" value="Genomic_DNA"/>
</dbReference>
<evidence type="ECO:0000256" key="6">
    <source>
        <dbReference type="SAM" id="MobiDB-lite"/>
    </source>
</evidence>
<gene>
    <name evidence="7" type="ORF">EVC62_03945</name>
</gene>
<dbReference type="PANTHER" id="PTHR30563:SF0">
    <property type="entry name" value="DNA RECOMBINATION PROTEIN RMUC"/>
    <property type="match status" value="1"/>
</dbReference>
<keyword evidence="8" id="KW-1185">Reference proteome</keyword>
<evidence type="ECO:0000256" key="3">
    <source>
        <dbReference type="ARBA" id="ARBA00023054"/>
    </source>
</evidence>
<reference evidence="7 8" key="1">
    <citation type="submission" date="2019-01" db="EMBL/GenBank/DDBJ databases">
        <title>Genome sequence of Salinicola endophyticus REST5.</title>
        <authorList>
            <person name="Nascimento F.X."/>
        </authorList>
    </citation>
    <scope>NUCLEOTIDE SEQUENCE [LARGE SCALE GENOMIC DNA]</scope>
    <source>
        <strain evidence="7 8">REST5</strain>
    </source>
</reference>
<evidence type="ECO:0000313" key="8">
    <source>
        <dbReference type="Proteomes" id="UP001321526"/>
    </source>
</evidence>
<feature type="compositionally biased region" description="Basic and acidic residues" evidence="6">
    <location>
        <begin position="507"/>
        <end position="518"/>
    </location>
</feature>